<comment type="caution">
    <text evidence="7">The sequence shown here is derived from an EMBL/GenBank/DDBJ whole genome shotgun (WGS) entry which is preliminary data.</text>
</comment>
<dbReference type="OrthoDB" id="7229655at2"/>
<organism evidence="7 8">
    <name type="scientific">Rhodovarius crocodyli</name>
    <dbReference type="NCBI Taxonomy" id="1979269"/>
    <lineage>
        <taxon>Bacteria</taxon>
        <taxon>Pseudomonadati</taxon>
        <taxon>Pseudomonadota</taxon>
        <taxon>Alphaproteobacteria</taxon>
        <taxon>Acetobacterales</taxon>
        <taxon>Roseomonadaceae</taxon>
        <taxon>Rhodovarius</taxon>
    </lineage>
</organism>
<feature type="domain" description="Endonuclease/exonuclease/phosphatase" evidence="6">
    <location>
        <begin position="666"/>
        <end position="964"/>
    </location>
</feature>
<accession>A0A437MMW8</accession>
<dbReference type="InterPro" id="IPR011049">
    <property type="entry name" value="Serralysin-like_metalloprot_C"/>
</dbReference>
<dbReference type="Gene3D" id="3.60.10.10">
    <property type="entry name" value="Endonuclease/exonuclease/phosphatase"/>
    <property type="match status" value="1"/>
</dbReference>
<dbReference type="InterPro" id="IPR038081">
    <property type="entry name" value="CalX-like_sf"/>
</dbReference>
<dbReference type="GO" id="GO:0005509">
    <property type="term" value="F:calcium ion binding"/>
    <property type="evidence" value="ECO:0007669"/>
    <property type="project" value="InterPro"/>
</dbReference>
<keyword evidence="3" id="KW-0677">Repeat</keyword>
<evidence type="ECO:0000256" key="5">
    <source>
        <dbReference type="ARBA" id="ARBA00023136"/>
    </source>
</evidence>
<evidence type="ECO:0000259" key="6">
    <source>
        <dbReference type="Pfam" id="PF03372"/>
    </source>
</evidence>
<dbReference type="Proteomes" id="UP000282957">
    <property type="component" value="Unassembled WGS sequence"/>
</dbReference>
<dbReference type="InterPro" id="IPR047971">
    <property type="entry name" value="ExeM-like"/>
</dbReference>
<keyword evidence="8" id="KW-1185">Reference proteome</keyword>
<gene>
    <name evidence="7" type="ORF">EOD42_02440</name>
</gene>
<dbReference type="InterPro" id="IPR036691">
    <property type="entry name" value="Endo/exonu/phosph_ase_sf"/>
</dbReference>
<dbReference type="InterPro" id="IPR005135">
    <property type="entry name" value="Endo/exonuclease/phosphatase"/>
</dbReference>
<protein>
    <submittedName>
        <fullName evidence="7">ExeM/NucH family extracellular endonuclease</fullName>
    </submittedName>
</protein>
<dbReference type="PANTHER" id="PTHR42834">
    <property type="entry name" value="ENDONUCLEASE/EXONUCLEASE/PHOSPHATASE FAMILY PROTEIN (AFU_ORTHOLOGUE AFUA_3G09210)"/>
    <property type="match status" value="1"/>
</dbReference>
<keyword evidence="4" id="KW-0843">Virulence</keyword>
<dbReference type="Gene3D" id="2.150.10.10">
    <property type="entry name" value="Serralysin-like metalloprotease, C-terminal"/>
    <property type="match status" value="2"/>
</dbReference>
<dbReference type="PANTHER" id="PTHR42834:SF1">
    <property type="entry name" value="ENDONUCLEASE_EXONUCLEASE_PHOSPHATASE FAMILY PROTEIN (AFU_ORTHOLOGUE AFUA_3G09210)"/>
    <property type="match status" value="1"/>
</dbReference>
<dbReference type="GO" id="GO:0016020">
    <property type="term" value="C:membrane"/>
    <property type="evidence" value="ECO:0007669"/>
    <property type="project" value="UniProtKB-SubCell"/>
</dbReference>
<keyword evidence="5" id="KW-0472">Membrane</keyword>
<evidence type="ECO:0000256" key="2">
    <source>
        <dbReference type="ARBA" id="ARBA00022656"/>
    </source>
</evidence>
<keyword evidence="2" id="KW-0800">Toxin</keyword>
<dbReference type="Pfam" id="PF03372">
    <property type="entry name" value="Exo_endo_phos"/>
    <property type="match status" value="1"/>
</dbReference>
<name>A0A437MMW8_9PROT</name>
<dbReference type="InterPro" id="IPR018511">
    <property type="entry name" value="Hemolysin-typ_Ca-bd_CS"/>
</dbReference>
<dbReference type="NCBIfam" id="NF033681">
    <property type="entry name" value="ExeM_NucH_DNase"/>
    <property type="match status" value="1"/>
</dbReference>
<dbReference type="SUPFAM" id="SSF141072">
    <property type="entry name" value="CalX-like"/>
    <property type="match status" value="1"/>
</dbReference>
<dbReference type="GO" id="GO:0004519">
    <property type="term" value="F:endonuclease activity"/>
    <property type="evidence" value="ECO:0007669"/>
    <property type="project" value="UniProtKB-KW"/>
</dbReference>
<keyword evidence="7" id="KW-0255">Endonuclease</keyword>
<dbReference type="SUPFAM" id="SSF56219">
    <property type="entry name" value="DNase I-like"/>
    <property type="match status" value="1"/>
</dbReference>
<dbReference type="Gene3D" id="2.60.40.2030">
    <property type="match status" value="1"/>
</dbReference>
<dbReference type="RefSeq" id="WP_127785570.1">
    <property type="nucleotide sequence ID" value="NZ_SACL01000001.1"/>
</dbReference>
<dbReference type="InterPro" id="IPR001343">
    <property type="entry name" value="Hemolysn_Ca-bd"/>
</dbReference>
<evidence type="ECO:0000313" key="7">
    <source>
        <dbReference type="EMBL" id="RVT98989.1"/>
    </source>
</evidence>
<dbReference type="SUPFAM" id="SSF51120">
    <property type="entry name" value="beta-Roll"/>
    <property type="match status" value="2"/>
</dbReference>
<dbReference type="EMBL" id="SACL01000001">
    <property type="protein sequence ID" value="RVT98989.1"/>
    <property type="molecule type" value="Genomic_DNA"/>
</dbReference>
<sequence>MSFSLSSPINFSGFTGAGFAPTPGAGQLDSDFWRIQGFSDNAGLMDYGATATTGDYARGVLSGDPTTAGVYAVETGVASLGTSFVIQTTGAEFGTTPGTITLRVQYLGTETLSSFVFDYDGVYRNNAGRSVAVDLSYAVSSAAAQPAAFTGIAALGFSTPIAADAGAGFSAVEFAAQTLNATIQTGDYIFLRWTIGDNGGSGSRDEVGFDNISLSVPSAEPSTAIDLSPGTLNQLEGNSGSTAFSFSVTRADTTPGDTVVKATIASATLSAGEIASVTVDGVPVTGFAFGAAFDVPLTGSATAAEIVVNVRADVVQEANESFTVTLSDAGTGYAVGAATATATVIDDDQPVTRIHDVQGSGPASLMVGQTVTLEGVVTGDYQNGDADGNRNLQGFYLQDLMPDGNELTSEGIFVYQADGAASPITDVRVGDIIRVTGVVNENFNETQLNVSSSSLQIQIIRGGAYTQQEVIDNFALDVNLPATGTITAGGRVLPDLEFAEGMLIRLPQTMTITEMFNLDRYGEIRVAQGGQQTQFAQTDTPDAAGYAQYLQELGARSLLIDDGLNIQNPSTVRIFDQAITTANAPQMGDSFSGLVGNLGYGFNEYRLQTANNPTIVDTAPRSDAPAREGDIRLASANLLNYFTTLADGSMTGPGNAFEPRGATNAGELARQKEKLYTALDQLDADVIVVNELENNGFGPGSAIQTLVDEFNAAQGTPGLWSFVNPGTQYLGGDAIKVSIIYRTDRVQLATGTNPAVLDDSDIPGLISAGLLPADFLSRSSKGAVFNGADTSRAVLVTSFEQLGSGEVFTVAGVHNKSKSGTGTGADADQLDGSGNWQNQRLLAAQALEAFLKTNPTGAHDADTVIMGDFNAYAKETSVQHLAGAGYGSLVESWIGNDNASSYVFDGQKGYLDNALASGDFAGLVVGVHEWHLNAQEADLLDYNTDFGRPTTVFDPNSPVRYSDHDPVIVDLLLDGAVQGFTGGVRQVSSNTIADASRGLAAGSELTIRKASAGDLGNAGIHSDGLTVNTGAATDGFFVLAETLQRLGFSGTGHVDAVGNALANTLAGNDGDNTLAGKGGDDSILGGGGNDLLFGEEGDDELFGNDGDDTLLGGAGHDLMAGGLCNDAYLVEDAGDVVQEAEAAGTDTVFVAVDGWTAGANIEFIRLTAGATSVTGGATGEEMVANAAFGSVLNGGGGDDTLWGQNGADTLLGGEGDDTLRGGAGNDTLEGGAGNDKLVGGAGADIFVAGPGTDELFDFSRAEGDRIDARALGLTSADMLTAEVLQVGGGGTLIHTAFGQMGVYGVTDLRAEDFIFA</sequence>
<dbReference type="InterPro" id="IPR003995">
    <property type="entry name" value="RTX_toxin_determinant-A"/>
</dbReference>
<dbReference type="PRINTS" id="PR01488">
    <property type="entry name" value="RTXTOXINA"/>
</dbReference>
<dbReference type="GO" id="GO:0090729">
    <property type="term" value="F:toxin activity"/>
    <property type="evidence" value="ECO:0007669"/>
    <property type="project" value="UniProtKB-KW"/>
</dbReference>
<keyword evidence="7" id="KW-0378">Hydrolase</keyword>
<comment type="subcellular location">
    <subcellularLocation>
        <location evidence="1">Membrane</location>
    </subcellularLocation>
</comment>
<dbReference type="Pfam" id="PF00353">
    <property type="entry name" value="HemolysinCabind"/>
    <property type="match status" value="4"/>
</dbReference>
<dbReference type="GO" id="GO:0005576">
    <property type="term" value="C:extracellular region"/>
    <property type="evidence" value="ECO:0007669"/>
    <property type="project" value="InterPro"/>
</dbReference>
<dbReference type="PRINTS" id="PR00313">
    <property type="entry name" value="CABNDNGRPT"/>
</dbReference>
<reference evidence="7 8" key="1">
    <citation type="submission" date="2019-01" db="EMBL/GenBank/DDBJ databases">
        <authorList>
            <person name="Chen W.-M."/>
        </authorList>
    </citation>
    <scope>NUCLEOTIDE SEQUENCE [LARGE SCALE GENOMIC DNA]</scope>
    <source>
        <strain evidence="7 8">CCP-6</strain>
    </source>
</reference>
<evidence type="ECO:0000313" key="8">
    <source>
        <dbReference type="Proteomes" id="UP000282957"/>
    </source>
</evidence>
<dbReference type="PROSITE" id="PS00330">
    <property type="entry name" value="HEMOLYSIN_CALCIUM"/>
    <property type="match status" value="4"/>
</dbReference>
<proteinExistence type="predicted"/>
<keyword evidence="7" id="KW-0540">Nuclease</keyword>
<evidence type="ECO:0000256" key="1">
    <source>
        <dbReference type="ARBA" id="ARBA00004370"/>
    </source>
</evidence>
<evidence type="ECO:0000256" key="4">
    <source>
        <dbReference type="ARBA" id="ARBA00023026"/>
    </source>
</evidence>
<dbReference type="CDD" id="cd04486">
    <property type="entry name" value="YhcR_OBF_like"/>
    <property type="match status" value="1"/>
</dbReference>
<evidence type="ECO:0000256" key="3">
    <source>
        <dbReference type="ARBA" id="ARBA00022737"/>
    </source>
</evidence>